<dbReference type="PROSITE" id="PS50076">
    <property type="entry name" value="DNAJ_2"/>
    <property type="match status" value="1"/>
</dbReference>
<feature type="transmembrane region" description="Helical" evidence="3">
    <location>
        <begin position="154"/>
        <end position="181"/>
    </location>
</feature>
<dbReference type="InterPro" id="IPR001623">
    <property type="entry name" value="DnaJ_domain"/>
</dbReference>
<evidence type="ECO:0000313" key="6">
    <source>
        <dbReference type="Proteomes" id="UP001211907"/>
    </source>
</evidence>
<dbReference type="CDD" id="cd06257">
    <property type="entry name" value="DnaJ"/>
    <property type="match status" value="1"/>
</dbReference>
<dbReference type="InterPro" id="IPR018253">
    <property type="entry name" value="DnaJ_domain_CS"/>
</dbReference>
<feature type="transmembrane region" description="Helical" evidence="3">
    <location>
        <begin position="187"/>
        <end position="205"/>
    </location>
</feature>
<comment type="caution">
    <text evidence="5">The sequence shown here is derived from an EMBL/GenBank/DDBJ whole genome shotgun (WGS) entry which is preliminary data.</text>
</comment>
<gene>
    <name evidence="5" type="ORF">HK100_002188</name>
</gene>
<dbReference type="SMART" id="SM00271">
    <property type="entry name" value="DnaJ"/>
    <property type="match status" value="1"/>
</dbReference>
<dbReference type="PANTHER" id="PTHR44360:SF1">
    <property type="entry name" value="DNAJ HOMOLOG SUBFAMILY B MEMBER 9"/>
    <property type="match status" value="1"/>
</dbReference>
<dbReference type="Pfam" id="PF00226">
    <property type="entry name" value="DnaJ"/>
    <property type="match status" value="1"/>
</dbReference>
<evidence type="ECO:0000259" key="4">
    <source>
        <dbReference type="PROSITE" id="PS50076"/>
    </source>
</evidence>
<feature type="region of interest" description="Disordered" evidence="2">
    <location>
        <begin position="319"/>
        <end position="341"/>
    </location>
</feature>
<evidence type="ECO:0000256" key="2">
    <source>
        <dbReference type="SAM" id="MobiDB-lite"/>
    </source>
</evidence>
<feature type="transmembrane region" description="Helical" evidence="3">
    <location>
        <begin position="226"/>
        <end position="247"/>
    </location>
</feature>
<feature type="domain" description="J" evidence="4">
    <location>
        <begin position="73"/>
        <end position="136"/>
    </location>
</feature>
<protein>
    <recommendedName>
        <fullName evidence="4">J domain-containing protein</fullName>
    </recommendedName>
</protein>
<feature type="transmembrane region" description="Helical" evidence="3">
    <location>
        <begin position="46"/>
        <end position="64"/>
    </location>
</feature>
<keyword evidence="3" id="KW-0812">Transmembrane</keyword>
<dbReference type="GO" id="GO:0036503">
    <property type="term" value="P:ERAD pathway"/>
    <property type="evidence" value="ECO:0007669"/>
    <property type="project" value="TreeGrafter"/>
</dbReference>
<dbReference type="GO" id="GO:0051787">
    <property type="term" value="F:misfolded protein binding"/>
    <property type="evidence" value="ECO:0007669"/>
    <property type="project" value="TreeGrafter"/>
</dbReference>
<evidence type="ECO:0000256" key="3">
    <source>
        <dbReference type="SAM" id="Phobius"/>
    </source>
</evidence>
<dbReference type="Proteomes" id="UP001211907">
    <property type="component" value="Unassembled WGS sequence"/>
</dbReference>
<keyword evidence="1" id="KW-0143">Chaperone</keyword>
<dbReference type="InterPro" id="IPR036869">
    <property type="entry name" value="J_dom_sf"/>
</dbReference>
<dbReference type="SUPFAM" id="SSF46565">
    <property type="entry name" value="Chaperone J-domain"/>
    <property type="match status" value="1"/>
</dbReference>
<proteinExistence type="predicted"/>
<dbReference type="PROSITE" id="PS00636">
    <property type="entry name" value="DNAJ_1"/>
    <property type="match status" value="1"/>
</dbReference>
<reference evidence="5" key="1">
    <citation type="submission" date="2020-05" db="EMBL/GenBank/DDBJ databases">
        <title>Phylogenomic resolution of chytrid fungi.</title>
        <authorList>
            <person name="Stajich J.E."/>
            <person name="Amses K."/>
            <person name="Simmons R."/>
            <person name="Seto K."/>
            <person name="Myers J."/>
            <person name="Bonds A."/>
            <person name="Quandt C.A."/>
            <person name="Barry K."/>
            <person name="Liu P."/>
            <person name="Grigoriev I."/>
            <person name="Longcore J.E."/>
            <person name="James T.Y."/>
        </authorList>
    </citation>
    <scope>NUCLEOTIDE SEQUENCE</scope>
    <source>
        <strain evidence="5">JEL0513</strain>
    </source>
</reference>
<dbReference type="GO" id="GO:0051087">
    <property type="term" value="F:protein-folding chaperone binding"/>
    <property type="evidence" value="ECO:0007669"/>
    <property type="project" value="TreeGrafter"/>
</dbReference>
<sequence>MQVTQVLWSLLLWAYLPRLATNWLNAGINRVFFPDLSSHDPRFRRNWQLVFTLVVASYLFYSVVQVERGIPPNFYAVLNMTPASFSPKSLKVNYRALSLSFHPDKNPAFNDHYILIRKAYEVLKDANLKLAYDKFGIAAIEACRGNLCKSERDYIYNAFLPIIYFYGSTAIFLAFYTFIGVDRFGSFWRYVGLAAICSLELSLIIERSDILAPVIAPWRTTHERIVILRQLFVVWSIAIGQVGPVWFGPAPDSDDVKRQQLAEIEQLTAMNLNESQLALAGVLAGVKGDSALKALLAQRMEKVVLDSLVTEAISKQQLHAESNNGGRDNDDGIREKLQNDDDSGWHSLNTAVLFSSQQHLRNLTLEQLYERLGRIESDERREIDDALTRYQRDKDLLSQNFRGSSDR</sequence>
<keyword evidence="3" id="KW-0472">Membrane</keyword>
<dbReference type="AlphaFoldDB" id="A0AAD5TBH1"/>
<organism evidence="5 6">
    <name type="scientific">Physocladia obscura</name>
    <dbReference type="NCBI Taxonomy" id="109957"/>
    <lineage>
        <taxon>Eukaryota</taxon>
        <taxon>Fungi</taxon>
        <taxon>Fungi incertae sedis</taxon>
        <taxon>Chytridiomycota</taxon>
        <taxon>Chytridiomycota incertae sedis</taxon>
        <taxon>Chytridiomycetes</taxon>
        <taxon>Chytridiales</taxon>
        <taxon>Chytriomycetaceae</taxon>
        <taxon>Physocladia</taxon>
    </lineage>
</organism>
<feature type="compositionally biased region" description="Basic and acidic residues" evidence="2">
    <location>
        <begin position="327"/>
        <end position="339"/>
    </location>
</feature>
<dbReference type="InterPro" id="IPR051948">
    <property type="entry name" value="Hsp70_co-chaperone_J-domain"/>
</dbReference>
<evidence type="ECO:0000256" key="1">
    <source>
        <dbReference type="ARBA" id="ARBA00023186"/>
    </source>
</evidence>
<keyword evidence="3" id="KW-1133">Transmembrane helix</keyword>
<dbReference type="EMBL" id="JADGJH010000015">
    <property type="protein sequence ID" value="KAJ3142519.1"/>
    <property type="molecule type" value="Genomic_DNA"/>
</dbReference>
<dbReference type="GO" id="GO:0005783">
    <property type="term" value="C:endoplasmic reticulum"/>
    <property type="evidence" value="ECO:0007669"/>
    <property type="project" value="TreeGrafter"/>
</dbReference>
<evidence type="ECO:0000313" key="5">
    <source>
        <dbReference type="EMBL" id="KAJ3142519.1"/>
    </source>
</evidence>
<name>A0AAD5TBH1_9FUNG</name>
<dbReference type="Gene3D" id="1.10.287.110">
    <property type="entry name" value="DnaJ domain"/>
    <property type="match status" value="1"/>
</dbReference>
<accession>A0AAD5TBH1</accession>
<dbReference type="PANTHER" id="PTHR44360">
    <property type="entry name" value="DNAJ HOMOLOG SUBFAMILY B MEMBER 9"/>
    <property type="match status" value="1"/>
</dbReference>
<keyword evidence="6" id="KW-1185">Reference proteome</keyword>